<dbReference type="Proteomes" id="UP001054252">
    <property type="component" value="Unassembled WGS sequence"/>
</dbReference>
<organism evidence="1 2">
    <name type="scientific">Rubroshorea leprosula</name>
    <dbReference type="NCBI Taxonomy" id="152421"/>
    <lineage>
        <taxon>Eukaryota</taxon>
        <taxon>Viridiplantae</taxon>
        <taxon>Streptophyta</taxon>
        <taxon>Embryophyta</taxon>
        <taxon>Tracheophyta</taxon>
        <taxon>Spermatophyta</taxon>
        <taxon>Magnoliopsida</taxon>
        <taxon>eudicotyledons</taxon>
        <taxon>Gunneridae</taxon>
        <taxon>Pentapetalae</taxon>
        <taxon>rosids</taxon>
        <taxon>malvids</taxon>
        <taxon>Malvales</taxon>
        <taxon>Dipterocarpaceae</taxon>
        <taxon>Rubroshorea</taxon>
    </lineage>
</organism>
<sequence length="96" mass="10752">MDWKMIYCIIPEFAECQHDTSKVTEELVENILCTGLEPVAVDVFLEFICYPGGSLPEELLLPQFLRLSALFLIACGDKDPSEPMEILILLNTSLSS</sequence>
<dbReference type="AlphaFoldDB" id="A0AAV5K9Q4"/>
<dbReference type="PANTHER" id="PTHR43689">
    <property type="entry name" value="HYDROLASE"/>
    <property type="match status" value="1"/>
</dbReference>
<reference evidence="1 2" key="1">
    <citation type="journal article" date="2021" name="Commun. Biol.">
        <title>The genome of Shorea leprosula (Dipterocarpaceae) highlights the ecological relevance of drought in aseasonal tropical rainforests.</title>
        <authorList>
            <person name="Ng K.K.S."/>
            <person name="Kobayashi M.J."/>
            <person name="Fawcett J.A."/>
            <person name="Hatakeyama M."/>
            <person name="Paape T."/>
            <person name="Ng C.H."/>
            <person name="Ang C.C."/>
            <person name="Tnah L.H."/>
            <person name="Lee C.T."/>
            <person name="Nishiyama T."/>
            <person name="Sese J."/>
            <person name="O'Brien M.J."/>
            <person name="Copetti D."/>
            <person name="Mohd Noor M.I."/>
            <person name="Ong R.C."/>
            <person name="Putra M."/>
            <person name="Sireger I.Z."/>
            <person name="Indrioko S."/>
            <person name="Kosugi Y."/>
            <person name="Izuno A."/>
            <person name="Isagi Y."/>
            <person name="Lee S.L."/>
            <person name="Shimizu K.K."/>
        </authorList>
    </citation>
    <scope>NUCLEOTIDE SEQUENCE [LARGE SCALE GENOMIC DNA]</scope>
    <source>
        <strain evidence="1">214</strain>
    </source>
</reference>
<gene>
    <name evidence="1" type="ORF">SLEP1_g31746</name>
</gene>
<proteinExistence type="predicted"/>
<keyword evidence="2" id="KW-1185">Reference proteome</keyword>
<name>A0AAV5K9Q4_9ROSI</name>
<evidence type="ECO:0000313" key="2">
    <source>
        <dbReference type="Proteomes" id="UP001054252"/>
    </source>
</evidence>
<comment type="caution">
    <text evidence="1">The sequence shown here is derived from an EMBL/GenBank/DDBJ whole genome shotgun (WGS) entry which is preliminary data.</text>
</comment>
<dbReference type="PANTHER" id="PTHR43689:SF53">
    <property type="entry name" value="ALPHA_BETA-HYDROLASES SUPERFAMILY PROTEIN"/>
    <property type="match status" value="1"/>
</dbReference>
<evidence type="ECO:0000313" key="1">
    <source>
        <dbReference type="EMBL" id="GKV21800.1"/>
    </source>
</evidence>
<dbReference type="EMBL" id="BPVZ01000058">
    <property type="protein sequence ID" value="GKV21800.1"/>
    <property type="molecule type" value="Genomic_DNA"/>
</dbReference>
<accession>A0AAV5K9Q4</accession>
<protein>
    <submittedName>
        <fullName evidence="1">Uncharacterized protein</fullName>
    </submittedName>
</protein>